<dbReference type="NCBIfam" id="TIGR04088">
    <property type="entry name" value="cognate_SipW"/>
    <property type="match status" value="1"/>
</dbReference>
<feature type="chain" id="PRO_5046266508" description="Secreted protein" evidence="1">
    <location>
        <begin position="31"/>
        <end position="174"/>
    </location>
</feature>
<sequence>MGRRGFVATIALMCAGALCAVVGVSSPTLAAWSDRVTVSAPVSAGIWGQASEADTCTAYGYDGAPLAECSVAEVSVETWGTPGSRERNYYITFDAPDGARSVSFDVSLAEQDDPDAEPWPWETSGVRLGAQFRVDETWTCDALPRVHAHGSDWQYPTIFFQVVENRTGISTLCP</sequence>
<evidence type="ECO:0008006" key="4">
    <source>
        <dbReference type="Google" id="ProtNLM"/>
    </source>
</evidence>
<feature type="signal peptide" evidence="1">
    <location>
        <begin position="1"/>
        <end position="30"/>
    </location>
</feature>
<accession>A0ABQ2N3U6</accession>
<comment type="caution">
    <text evidence="2">The sequence shown here is derived from an EMBL/GenBank/DDBJ whole genome shotgun (WGS) entry which is preliminary data.</text>
</comment>
<gene>
    <name evidence="2" type="ORF">GCM10010910_29360</name>
</gene>
<evidence type="ECO:0000313" key="2">
    <source>
        <dbReference type="EMBL" id="GGO67483.1"/>
    </source>
</evidence>
<dbReference type="InterPro" id="IPR023833">
    <property type="entry name" value="Signal_pept_SipW-depend-type"/>
</dbReference>
<dbReference type="EMBL" id="BMMQ01000013">
    <property type="protein sequence ID" value="GGO67483.1"/>
    <property type="molecule type" value="Genomic_DNA"/>
</dbReference>
<evidence type="ECO:0000313" key="3">
    <source>
        <dbReference type="Proteomes" id="UP000638043"/>
    </source>
</evidence>
<evidence type="ECO:0000256" key="1">
    <source>
        <dbReference type="SAM" id="SignalP"/>
    </source>
</evidence>
<keyword evidence="1" id="KW-0732">Signal</keyword>
<organism evidence="2 3">
    <name type="scientific">Microbacterium nanhaiense</name>
    <dbReference type="NCBI Taxonomy" id="1301026"/>
    <lineage>
        <taxon>Bacteria</taxon>
        <taxon>Bacillati</taxon>
        <taxon>Actinomycetota</taxon>
        <taxon>Actinomycetes</taxon>
        <taxon>Micrococcales</taxon>
        <taxon>Microbacteriaceae</taxon>
        <taxon>Microbacterium</taxon>
    </lineage>
</organism>
<proteinExistence type="predicted"/>
<reference evidence="3" key="1">
    <citation type="journal article" date="2019" name="Int. J. Syst. Evol. Microbiol.">
        <title>The Global Catalogue of Microorganisms (GCM) 10K type strain sequencing project: providing services to taxonomists for standard genome sequencing and annotation.</title>
        <authorList>
            <consortium name="The Broad Institute Genomics Platform"/>
            <consortium name="The Broad Institute Genome Sequencing Center for Infectious Disease"/>
            <person name="Wu L."/>
            <person name="Ma J."/>
        </authorList>
    </citation>
    <scope>NUCLEOTIDE SEQUENCE [LARGE SCALE GENOMIC DNA]</scope>
    <source>
        <strain evidence="3">CGMCC 4.7181</strain>
    </source>
</reference>
<dbReference type="RefSeq" id="WP_188703168.1">
    <property type="nucleotide sequence ID" value="NZ_BMMQ01000013.1"/>
</dbReference>
<keyword evidence="3" id="KW-1185">Reference proteome</keyword>
<dbReference type="Proteomes" id="UP000638043">
    <property type="component" value="Unassembled WGS sequence"/>
</dbReference>
<protein>
    <recommendedName>
        <fullName evidence="4">Secreted protein</fullName>
    </recommendedName>
</protein>
<name>A0ABQ2N3U6_9MICO</name>